<dbReference type="EMBL" id="PJCH01000003">
    <property type="protein sequence ID" value="PQA89253.1"/>
    <property type="molecule type" value="Genomic_DNA"/>
</dbReference>
<comment type="caution">
    <text evidence="1">The sequence shown here is derived from an EMBL/GenBank/DDBJ whole genome shotgun (WGS) entry which is preliminary data.</text>
</comment>
<proteinExistence type="predicted"/>
<evidence type="ECO:0000313" key="2">
    <source>
        <dbReference type="Proteomes" id="UP000239504"/>
    </source>
</evidence>
<dbReference type="Proteomes" id="UP000239504">
    <property type="component" value="Unassembled WGS sequence"/>
</dbReference>
<protein>
    <submittedName>
        <fullName evidence="1">Uncharacterized protein</fullName>
    </submittedName>
</protein>
<sequence length="77" mass="9135">MQSFCIFGGRGEQQVRRVPHHFSVVYWRWHHRIVVPSELDENWLGYGNLELGKVMDEVVGKYGEEVGYWKNRTGRVE</sequence>
<reference evidence="1 2" key="1">
    <citation type="submission" date="2017-12" db="EMBL/GenBank/DDBJ databases">
        <authorList>
            <person name="Hurst M.R.H."/>
        </authorList>
    </citation>
    <scope>NUCLEOTIDE SEQUENCE [LARGE SCALE GENOMIC DNA]</scope>
    <source>
        <strain evidence="1 2">SY-3-19</strain>
    </source>
</reference>
<evidence type="ECO:0000313" key="1">
    <source>
        <dbReference type="EMBL" id="PQA89253.1"/>
    </source>
</evidence>
<accession>A0A2S7K9T9</accession>
<dbReference type="RefSeq" id="WP_104828891.1">
    <property type="nucleotide sequence ID" value="NZ_PJCH01000003.1"/>
</dbReference>
<gene>
    <name evidence="1" type="ORF">CW354_04775</name>
</gene>
<dbReference type="AlphaFoldDB" id="A0A2S7K9T9"/>
<dbReference type="OrthoDB" id="7626437at2"/>
<organism evidence="1 2">
    <name type="scientific">Hyphococcus luteus</name>
    <dbReference type="NCBI Taxonomy" id="2058213"/>
    <lineage>
        <taxon>Bacteria</taxon>
        <taxon>Pseudomonadati</taxon>
        <taxon>Pseudomonadota</taxon>
        <taxon>Alphaproteobacteria</taxon>
        <taxon>Parvularculales</taxon>
        <taxon>Parvularculaceae</taxon>
        <taxon>Hyphococcus</taxon>
    </lineage>
</organism>
<name>A0A2S7K9T9_9PROT</name>
<keyword evidence="2" id="KW-1185">Reference proteome</keyword>